<evidence type="ECO:0000259" key="6">
    <source>
        <dbReference type="Pfam" id="PF00425"/>
    </source>
</evidence>
<dbReference type="GO" id="GO:0046820">
    <property type="term" value="F:4-amino-4-deoxychorismate synthase activity"/>
    <property type="evidence" value="ECO:0007669"/>
    <property type="project" value="UniProtKB-EC"/>
</dbReference>
<dbReference type="Gene3D" id="3.20.10.10">
    <property type="entry name" value="D-amino Acid Aminotransferase, subunit A, domain 2"/>
    <property type="match status" value="1"/>
</dbReference>
<evidence type="ECO:0000256" key="1">
    <source>
        <dbReference type="ARBA" id="ARBA00001933"/>
    </source>
</evidence>
<dbReference type="GO" id="GO:0009396">
    <property type="term" value="P:folic acid-containing compound biosynthetic process"/>
    <property type="evidence" value="ECO:0007669"/>
    <property type="project" value="InterPro"/>
</dbReference>
<dbReference type="Gene3D" id="3.60.120.10">
    <property type="entry name" value="Anthranilate synthase"/>
    <property type="match status" value="1"/>
</dbReference>
<reference evidence="7" key="1">
    <citation type="journal article" date="2020" name="mSystems">
        <title>Genome- and Community-Level Interaction Insights into Carbon Utilization and Element Cycling Functions of Hydrothermarchaeota in Hydrothermal Sediment.</title>
        <authorList>
            <person name="Zhou Z."/>
            <person name="Liu Y."/>
            <person name="Xu W."/>
            <person name="Pan J."/>
            <person name="Luo Z.H."/>
            <person name="Li M."/>
        </authorList>
    </citation>
    <scope>NUCLEOTIDE SEQUENCE [LARGE SCALE GENOMIC DNA]</scope>
    <source>
        <strain evidence="7">HyVt-483</strain>
    </source>
</reference>
<dbReference type="Pfam" id="PF00425">
    <property type="entry name" value="Chorismate_bind"/>
    <property type="match status" value="1"/>
</dbReference>
<dbReference type="InterPro" id="IPR005801">
    <property type="entry name" value="ADC_synthase"/>
</dbReference>
<dbReference type="InterPro" id="IPR001544">
    <property type="entry name" value="Aminotrans_IV"/>
</dbReference>
<dbReference type="InterPro" id="IPR036038">
    <property type="entry name" value="Aminotransferase-like"/>
</dbReference>
<accession>A0A7C3CME8</accession>
<dbReference type="SUPFAM" id="SSF56322">
    <property type="entry name" value="ADC synthase"/>
    <property type="match status" value="1"/>
</dbReference>
<evidence type="ECO:0000313" key="7">
    <source>
        <dbReference type="EMBL" id="HFC98652.1"/>
    </source>
</evidence>
<dbReference type="InterPro" id="IPR015890">
    <property type="entry name" value="Chorismate_C"/>
</dbReference>
<dbReference type="SUPFAM" id="SSF56752">
    <property type="entry name" value="D-aminoacid aminotransferase-like PLP-dependent enzymes"/>
    <property type="match status" value="1"/>
</dbReference>
<feature type="domain" description="Chorismate-utilising enzyme C-terminal" evidence="6">
    <location>
        <begin position="113"/>
        <end position="366"/>
    </location>
</feature>
<dbReference type="GO" id="GO:0000162">
    <property type="term" value="P:L-tryptophan biosynthetic process"/>
    <property type="evidence" value="ECO:0007669"/>
    <property type="project" value="TreeGrafter"/>
</dbReference>
<sequence length="580" mass="66303">MVRFLWFNAYDSEGKGHLFSAPKEILVFSGGDAGEFFRQLEEALSRGFFAAGFFTYEFGYFLEKKLSPLRERRPQEVPLAWFGIFEPPEPFRLTGAPEIRPVKIENLTLTLTEEAYRKAISKIKNYIASGDTYQVNYTLKYRFRFSGRPQDLFFRLLRKQRVRYAALLEAENFSVVSLSPELFLERRGLRLTSSPMKGTAPRRALPEEDEALARFLTRDPKSRAENVMIVDLIRNDLGRVCEPGSVFVPELFKVERYRTVHQMISTVSGTLRKDTKLYEIFRALFPCGSVTGAPKIRTMEIIAELEPEPRGVYTGAVGWISPSGDFLFNVAIRTVVLHQEGGEFGIGSGVVWDSDPGEEWRECLLKARFLTQDPPEFSLVETLRFEKGEFVRLERHLARLKRSAAHFVLPFPETRIRERLKELTSGIPEKARVRILLSEWGEVSVEAGPLTEFSPPVRVGLMRRDFSPEPDFLLYKTTHRPWYEAARKKTQALGLSEIIFYDEAGRLTEGTITNVFLEINGKLYTPPKTLGLLPGILREELLETGRAEECEITLSDLLRGRLFIGNSARGLIPVEVIYFL</sequence>
<proteinExistence type="inferred from homology"/>
<dbReference type="PRINTS" id="PR00095">
    <property type="entry name" value="ANTSNTHASEI"/>
</dbReference>
<dbReference type="InterPro" id="IPR043132">
    <property type="entry name" value="BCAT-like_C"/>
</dbReference>
<protein>
    <submittedName>
        <fullName evidence="7">Aminodeoxychorismate synthase component I</fullName>
        <ecNumber evidence="7">2.6.1.85</ecNumber>
    </submittedName>
</protein>
<dbReference type="InterPro" id="IPR018300">
    <property type="entry name" value="Aminotrans_IV_CS"/>
</dbReference>
<dbReference type="EC" id="2.6.1.85" evidence="7"/>
<dbReference type="AlphaFoldDB" id="A0A7C3CME8"/>
<dbReference type="PANTHER" id="PTHR11236:SF50">
    <property type="entry name" value="AMINODEOXYCHORISMATE SYNTHASE COMPONENT 1"/>
    <property type="match status" value="1"/>
</dbReference>
<dbReference type="InterPro" id="IPR005802">
    <property type="entry name" value="ADC_synth_comp_1"/>
</dbReference>
<dbReference type="Proteomes" id="UP000886043">
    <property type="component" value="Unassembled WGS sequence"/>
</dbReference>
<dbReference type="Pfam" id="PF01063">
    <property type="entry name" value="Aminotran_4"/>
    <property type="match status" value="1"/>
</dbReference>
<evidence type="ECO:0000256" key="2">
    <source>
        <dbReference type="ARBA" id="ARBA00009320"/>
    </source>
</evidence>
<comment type="similarity">
    <text evidence="2 4">Belongs to the class-IV pyridoxal-phosphate-dependent aminotransferase family.</text>
</comment>
<comment type="cofactor">
    <cofactor evidence="1 5">
        <name>pyridoxal 5'-phosphate</name>
        <dbReference type="ChEBI" id="CHEBI:597326"/>
    </cofactor>
</comment>
<dbReference type="InterPro" id="IPR019999">
    <property type="entry name" value="Anth_synth_I-like"/>
</dbReference>
<dbReference type="InterPro" id="IPR043131">
    <property type="entry name" value="BCAT-like_N"/>
</dbReference>
<organism evidence="7">
    <name type="scientific">Thermosulfurimonas dismutans</name>
    <dbReference type="NCBI Taxonomy" id="999894"/>
    <lineage>
        <taxon>Bacteria</taxon>
        <taxon>Pseudomonadati</taxon>
        <taxon>Thermodesulfobacteriota</taxon>
        <taxon>Thermodesulfobacteria</taxon>
        <taxon>Thermodesulfobacteriales</taxon>
        <taxon>Thermodesulfobacteriaceae</taxon>
        <taxon>Thermosulfurimonas</taxon>
    </lineage>
</organism>
<dbReference type="EMBL" id="DRMH01000131">
    <property type="protein sequence ID" value="HFC98652.1"/>
    <property type="molecule type" value="Genomic_DNA"/>
</dbReference>
<dbReference type="Gene3D" id="3.30.470.10">
    <property type="match status" value="1"/>
</dbReference>
<keyword evidence="7" id="KW-0032">Aminotransferase</keyword>
<evidence type="ECO:0000256" key="3">
    <source>
        <dbReference type="ARBA" id="ARBA00022898"/>
    </source>
</evidence>
<evidence type="ECO:0000256" key="4">
    <source>
        <dbReference type="RuleBase" id="RU004106"/>
    </source>
</evidence>
<dbReference type="PANTHER" id="PTHR11236">
    <property type="entry name" value="AMINOBENZOATE/ANTHRANILATE SYNTHASE"/>
    <property type="match status" value="1"/>
</dbReference>
<keyword evidence="7" id="KW-0808">Transferase</keyword>
<evidence type="ECO:0000256" key="5">
    <source>
        <dbReference type="RuleBase" id="RU004516"/>
    </source>
</evidence>
<dbReference type="NCBIfam" id="TIGR00553">
    <property type="entry name" value="pabB"/>
    <property type="match status" value="1"/>
</dbReference>
<dbReference type="PROSITE" id="PS00770">
    <property type="entry name" value="AA_TRANSFER_CLASS_4"/>
    <property type="match status" value="1"/>
</dbReference>
<gene>
    <name evidence="7" type="primary">pabB</name>
    <name evidence="7" type="ORF">ENJ40_09410</name>
</gene>
<comment type="caution">
    <text evidence="7">The sequence shown here is derived from an EMBL/GenBank/DDBJ whole genome shotgun (WGS) entry which is preliminary data.</text>
</comment>
<name>A0A7C3CME8_9BACT</name>
<keyword evidence="3 5" id="KW-0663">Pyridoxal phosphate</keyword>